<dbReference type="PRINTS" id="PR00134">
    <property type="entry name" value="GLHYDRLASE10"/>
</dbReference>
<dbReference type="PANTHER" id="PTHR31490">
    <property type="entry name" value="GLYCOSYL HYDROLASE"/>
    <property type="match status" value="1"/>
</dbReference>
<reference evidence="8" key="2">
    <citation type="submission" date="2023-01" db="EMBL/GenBank/DDBJ databases">
        <authorList>
            <person name="Sun Q."/>
            <person name="Evtushenko L."/>
        </authorList>
    </citation>
    <scope>NUCLEOTIDE SEQUENCE</scope>
    <source>
        <strain evidence="8">VKM Ac-1940</strain>
    </source>
</reference>
<reference evidence="8" key="1">
    <citation type="journal article" date="2014" name="Int. J. Syst. Evol. Microbiol.">
        <title>Complete genome sequence of Corynebacterium casei LMG S-19264T (=DSM 44701T), isolated from a smear-ripened cheese.</title>
        <authorList>
            <consortium name="US DOE Joint Genome Institute (JGI-PGF)"/>
            <person name="Walter F."/>
            <person name="Albersmeier A."/>
            <person name="Kalinowski J."/>
            <person name="Ruckert C."/>
        </authorList>
    </citation>
    <scope>NUCLEOTIDE SEQUENCE</scope>
    <source>
        <strain evidence="8">VKM Ac-1940</strain>
    </source>
</reference>
<evidence type="ECO:0000313" key="8">
    <source>
        <dbReference type="EMBL" id="GLJ94752.1"/>
    </source>
</evidence>
<comment type="caution">
    <text evidence="8">The sequence shown here is derived from an EMBL/GenBank/DDBJ whole genome shotgun (WGS) entry which is preliminary data.</text>
</comment>
<dbReference type="SUPFAM" id="SSF51445">
    <property type="entry name" value="(Trans)glycosidases"/>
    <property type="match status" value="1"/>
</dbReference>
<feature type="chain" id="PRO_5040816570" description="Beta-xylanase" evidence="6">
    <location>
        <begin position="25"/>
        <end position="461"/>
    </location>
</feature>
<dbReference type="InterPro" id="IPR001000">
    <property type="entry name" value="GH10_dom"/>
</dbReference>
<evidence type="ECO:0000313" key="9">
    <source>
        <dbReference type="Proteomes" id="UP001142291"/>
    </source>
</evidence>
<protein>
    <recommendedName>
        <fullName evidence="5">Beta-xylanase</fullName>
        <ecNumber evidence="5">3.2.1.8</ecNumber>
    </recommendedName>
</protein>
<comment type="catalytic activity">
    <reaction evidence="5">
        <text>Endohydrolysis of (1-&gt;4)-beta-D-xylosidic linkages in xylans.</text>
        <dbReference type="EC" id="3.2.1.8"/>
    </reaction>
</comment>
<dbReference type="PANTHER" id="PTHR31490:SF90">
    <property type="entry name" value="ENDO-1,4-BETA-XYLANASE A"/>
    <property type="match status" value="1"/>
</dbReference>
<dbReference type="InterPro" id="IPR017853">
    <property type="entry name" value="GH"/>
</dbReference>
<accession>A0A9W6HKY9</accession>
<dbReference type="SMART" id="SM00633">
    <property type="entry name" value="Glyco_10"/>
    <property type="match status" value="1"/>
</dbReference>
<evidence type="ECO:0000256" key="2">
    <source>
        <dbReference type="ARBA" id="ARBA00023277"/>
    </source>
</evidence>
<keyword evidence="3 5" id="KW-0326">Glycosidase</keyword>
<dbReference type="GO" id="GO:0031176">
    <property type="term" value="F:endo-1,4-beta-xylanase activity"/>
    <property type="evidence" value="ECO:0007669"/>
    <property type="project" value="UniProtKB-EC"/>
</dbReference>
<dbReference type="PROSITE" id="PS51760">
    <property type="entry name" value="GH10_2"/>
    <property type="match status" value="1"/>
</dbReference>
<gene>
    <name evidence="8" type="ORF">GCM10017591_08140</name>
</gene>
<keyword evidence="9" id="KW-1185">Reference proteome</keyword>
<dbReference type="Pfam" id="PF00331">
    <property type="entry name" value="Glyco_hydro_10"/>
    <property type="match status" value="1"/>
</dbReference>
<dbReference type="EC" id="3.2.1.8" evidence="5"/>
<sequence>MTSAGRRLLASAAAMLLAVSMASAVESASAGETDPGVKDTTPFAVGVAIDQRETTGTAGVLVARNFDQVTAENHMKPDAWYDGQRSLRMHPQAAAILDFASAHDLHVYGHTLVWYQQTPAWFFQNASSGQALGTSDADRAVLRERMRTHIFGVARLLSERSGLFGAGNPVNAFDVVNEVISDGPESDGLRRSEWYRILGEEYIDLAFRYADEAFNGVYAAPGVHRPVKLFINDYNTEYASKRARYLALVDRLLARGVPVDGVGHQFHVGLTTPVDAMAQAIDAFASRPVTQAVTELDVPVGTPVTAERLEAQRTYYRDAFAVFHARASSLYSVSVWGLTDSRSWRAKDGAPLLFADDYSPKPAFYGVLEAAPAPTGVLNATTRCVAGRIVVVTTVENRGASAAAVTVTSPYGSRALRVAAGTKASVAVSTRAATVPVGEVTVSSTDLVFGTDRSGYAAVTC</sequence>
<evidence type="ECO:0000256" key="5">
    <source>
        <dbReference type="RuleBase" id="RU361174"/>
    </source>
</evidence>
<keyword evidence="2 5" id="KW-0119">Carbohydrate metabolism</keyword>
<dbReference type="EMBL" id="BSER01000004">
    <property type="protein sequence ID" value="GLJ94752.1"/>
    <property type="molecule type" value="Genomic_DNA"/>
</dbReference>
<evidence type="ECO:0000256" key="1">
    <source>
        <dbReference type="ARBA" id="ARBA00022801"/>
    </source>
</evidence>
<proteinExistence type="inferred from homology"/>
<dbReference type="GO" id="GO:0000272">
    <property type="term" value="P:polysaccharide catabolic process"/>
    <property type="evidence" value="ECO:0007669"/>
    <property type="project" value="UniProtKB-KW"/>
</dbReference>
<dbReference type="AlphaFoldDB" id="A0A9W6HKY9"/>
<name>A0A9W6HKY9_9MICO</name>
<feature type="domain" description="GH10" evidence="7">
    <location>
        <begin position="27"/>
        <end position="370"/>
    </location>
</feature>
<organism evidence="8 9">
    <name type="scientific">Microbacterium dextranolyticum</name>
    <dbReference type="NCBI Taxonomy" id="36806"/>
    <lineage>
        <taxon>Bacteria</taxon>
        <taxon>Bacillati</taxon>
        <taxon>Actinomycetota</taxon>
        <taxon>Actinomycetes</taxon>
        <taxon>Micrococcales</taxon>
        <taxon>Microbacteriaceae</taxon>
        <taxon>Microbacterium</taxon>
    </lineage>
</organism>
<dbReference type="Proteomes" id="UP001142291">
    <property type="component" value="Unassembled WGS sequence"/>
</dbReference>
<dbReference type="InterPro" id="IPR044846">
    <property type="entry name" value="GH10"/>
</dbReference>
<dbReference type="Gene3D" id="3.20.20.80">
    <property type="entry name" value="Glycosidases"/>
    <property type="match status" value="1"/>
</dbReference>
<keyword evidence="4 5" id="KW-0624">Polysaccharide degradation</keyword>
<evidence type="ECO:0000256" key="3">
    <source>
        <dbReference type="ARBA" id="ARBA00023295"/>
    </source>
</evidence>
<evidence type="ECO:0000256" key="6">
    <source>
        <dbReference type="SAM" id="SignalP"/>
    </source>
</evidence>
<evidence type="ECO:0000259" key="7">
    <source>
        <dbReference type="PROSITE" id="PS51760"/>
    </source>
</evidence>
<feature type="signal peptide" evidence="6">
    <location>
        <begin position="1"/>
        <end position="24"/>
    </location>
</feature>
<dbReference type="RefSeq" id="WP_204962433.1">
    <property type="nucleotide sequence ID" value="NZ_BAAAUR010000003.1"/>
</dbReference>
<keyword evidence="6" id="KW-0732">Signal</keyword>
<comment type="similarity">
    <text evidence="5">Belongs to the glycosyl hydrolase 10 (cellulase F) family.</text>
</comment>
<evidence type="ECO:0000256" key="4">
    <source>
        <dbReference type="ARBA" id="ARBA00023326"/>
    </source>
</evidence>
<keyword evidence="1 5" id="KW-0378">Hydrolase</keyword>